<protein>
    <submittedName>
        <fullName evidence="1">Type IV pilus assembly protein PilM</fullName>
    </submittedName>
</protein>
<proteinExistence type="predicted"/>
<reference evidence="1 2" key="1">
    <citation type="submission" date="2016-11" db="EMBL/GenBank/DDBJ databases">
        <authorList>
            <person name="Jaros S."/>
            <person name="Januszkiewicz K."/>
            <person name="Wedrychowicz H."/>
        </authorList>
    </citation>
    <scope>NUCLEOTIDE SEQUENCE [LARGE SCALE GENOMIC DNA]</scope>
    <source>
        <strain evidence="1 2">DSM 8605</strain>
    </source>
</reference>
<dbReference type="Proteomes" id="UP000184447">
    <property type="component" value="Unassembled WGS sequence"/>
</dbReference>
<dbReference type="InterPro" id="IPR005883">
    <property type="entry name" value="PilM"/>
</dbReference>
<organism evidence="1 2">
    <name type="scientific">Clostridium grantii DSM 8605</name>
    <dbReference type="NCBI Taxonomy" id="1121316"/>
    <lineage>
        <taxon>Bacteria</taxon>
        <taxon>Bacillati</taxon>
        <taxon>Bacillota</taxon>
        <taxon>Clostridia</taxon>
        <taxon>Eubacteriales</taxon>
        <taxon>Clostridiaceae</taxon>
        <taxon>Clostridium</taxon>
    </lineage>
</organism>
<dbReference type="EMBL" id="FQXM01000003">
    <property type="protein sequence ID" value="SHH26023.1"/>
    <property type="molecule type" value="Genomic_DNA"/>
</dbReference>
<dbReference type="InterPro" id="IPR043129">
    <property type="entry name" value="ATPase_NBD"/>
</dbReference>
<name>A0A1M5RJQ6_9CLOT</name>
<dbReference type="Gene3D" id="3.30.420.40">
    <property type="match status" value="2"/>
</dbReference>
<dbReference type="STRING" id="1121316.SAMN02745207_00549"/>
<evidence type="ECO:0000313" key="1">
    <source>
        <dbReference type="EMBL" id="SHH26023.1"/>
    </source>
</evidence>
<dbReference type="Gene3D" id="3.30.1490.300">
    <property type="match status" value="1"/>
</dbReference>
<gene>
    <name evidence="1" type="ORF">SAMN02745207_00549</name>
</gene>
<dbReference type="RefSeq" id="WP_073336766.1">
    <property type="nucleotide sequence ID" value="NZ_FQXM01000003.1"/>
</dbReference>
<dbReference type="PIRSF" id="PIRSF019169">
    <property type="entry name" value="PilM"/>
    <property type="match status" value="1"/>
</dbReference>
<accession>A0A1M5RJQ6</accession>
<sequence length="355" mass="40657">MGNLFSSKVLSMEFGTKSVKMLEMKASGKGLVVSRSFILDLDEDMVKDGNIENKEELEGLLKSALDTNRFTAKKVDITIKSSGVIVRNIFLPKGNVKDMDTMIKYEIEEQLPVNVDDYEIKYKILGEKQVNEEILNTVNIILFPKKIAQDYWDLMHELELRPKSLNLNFNSIEKIFNTKYIKINKENSVSEETFVVIDIGYKNIEVNIISQGLTQFSRIISGGGKFLDDIISGEIRGYGNNLEVYKLERMNLMANRDKLDSAVADIIDMVKVEVERWIKDIDRVLDYYINENRGKKIEQIYIHGGTSNMIGLPEYMEMFLNASVSRVEIKNIKSSDLKFIKNSEKFINVIGATIR</sequence>
<dbReference type="SUPFAM" id="SSF53067">
    <property type="entry name" value="Actin-like ATPase domain"/>
    <property type="match status" value="2"/>
</dbReference>
<dbReference type="InterPro" id="IPR050696">
    <property type="entry name" value="FtsA/MreB"/>
</dbReference>
<keyword evidence="2" id="KW-1185">Reference proteome</keyword>
<dbReference type="Pfam" id="PF11104">
    <property type="entry name" value="PilM_2"/>
    <property type="match status" value="1"/>
</dbReference>
<dbReference type="PANTHER" id="PTHR32432">
    <property type="entry name" value="CELL DIVISION PROTEIN FTSA-RELATED"/>
    <property type="match status" value="1"/>
</dbReference>
<evidence type="ECO:0000313" key="2">
    <source>
        <dbReference type="Proteomes" id="UP000184447"/>
    </source>
</evidence>
<dbReference type="AlphaFoldDB" id="A0A1M5RJQ6"/>
<dbReference type="CDD" id="cd24049">
    <property type="entry name" value="ASKHA_NBD_PilM"/>
    <property type="match status" value="1"/>
</dbReference>
<dbReference type="OrthoDB" id="5291956at2"/>
<dbReference type="PANTHER" id="PTHR32432:SF3">
    <property type="entry name" value="ETHANOLAMINE UTILIZATION PROTEIN EUTJ"/>
    <property type="match status" value="1"/>
</dbReference>